<protein>
    <submittedName>
        <fullName evidence="2">Uncharacterized protein</fullName>
    </submittedName>
</protein>
<keyword evidence="3" id="KW-1185">Reference proteome</keyword>
<proteinExistence type="predicted"/>
<reference evidence="2" key="1">
    <citation type="journal article" date="2014" name="Int. J. Syst. Evol. Microbiol.">
        <title>Complete genome sequence of Corynebacterium casei LMG S-19264T (=DSM 44701T), isolated from a smear-ripened cheese.</title>
        <authorList>
            <consortium name="US DOE Joint Genome Institute (JGI-PGF)"/>
            <person name="Walter F."/>
            <person name="Albersmeier A."/>
            <person name="Kalinowski J."/>
            <person name="Ruckert C."/>
        </authorList>
    </citation>
    <scope>NUCLEOTIDE SEQUENCE</scope>
    <source>
        <strain evidence="2">CGMCC 1.12919</strain>
    </source>
</reference>
<dbReference type="EMBL" id="BMGG01000006">
    <property type="protein sequence ID" value="GGC72403.1"/>
    <property type="molecule type" value="Genomic_DNA"/>
</dbReference>
<feature type="compositionally biased region" description="Low complexity" evidence="1">
    <location>
        <begin position="41"/>
        <end position="59"/>
    </location>
</feature>
<feature type="region of interest" description="Disordered" evidence="1">
    <location>
        <begin position="41"/>
        <end position="78"/>
    </location>
</feature>
<feature type="region of interest" description="Disordered" evidence="1">
    <location>
        <begin position="1"/>
        <end position="29"/>
    </location>
</feature>
<evidence type="ECO:0000313" key="3">
    <source>
        <dbReference type="Proteomes" id="UP000637002"/>
    </source>
</evidence>
<dbReference type="Proteomes" id="UP000637002">
    <property type="component" value="Unassembled WGS sequence"/>
</dbReference>
<evidence type="ECO:0000313" key="2">
    <source>
        <dbReference type="EMBL" id="GGC72403.1"/>
    </source>
</evidence>
<dbReference type="AlphaFoldDB" id="A0A916UGU9"/>
<comment type="caution">
    <text evidence="2">The sequence shown here is derived from an EMBL/GenBank/DDBJ whole genome shotgun (WGS) entry which is preliminary data.</text>
</comment>
<accession>A0A916UGU9</accession>
<organism evidence="2 3">
    <name type="scientific">Chelatococcus reniformis</name>
    <dbReference type="NCBI Taxonomy" id="1494448"/>
    <lineage>
        <taxon>Bacteria</taxon>
        <taxon>Pseudomonadati</taxon>
        <taxon>Pseudomonadota</taxon>
        <taxon>Alphaproteobacteria</taxon>
        <taxon>Hyphomicrobiales</taxon>
        <taxon>Chelatococcaceae</taxon>
        <taxon>Chelatococcus</taxon>
    </lineage>
</organism>
<name>A0A916UGU9_9HYPH</name>
<reference evidence="2" key="2">
    <citation type="submission" date="2020-09" db="EMBL/GenBank/DDBJ databases">
        <authorList>
            <person name="Sun Q."/>
            <person name="Zhou Y."/>
        </authorList>
    </citation>
    <scope>NUCLEOTIDE SEQUENCE</scope>
    <source>
        <strain evidence="2">CGMCC 1.12919</strain>
    </source>
</reference>
<gene>
    <name evidence="2" type="ORF">GCM10010994_33510</name>
</gene>
<evidence type="ECO:0000256" key="1">
    <source>
        <dbReference type="SAM" id="MobiDB-lite"/>
    </source>
</evidence>
<sequence>MYPAWRHTMATSDRPKVGRMGSPAIKPIPTPTAATMAVAARRAGARNRSPIAAPSKPASPHTPLTAALRRRGADPAAA</sequence>